<dbReference type="GO" id="GO:0031418">
    <property type="term" value="F:L-ascorbic acid binding"/>
    <property type="evidence" value="ECO:0007669"/>
    <property type="project" value="InterPro"/>
</dbReference>
<dbReference type="PANTHER" id="PTHR14650:SF1">
    <property type="entry name" value="2-OXOGLUTARATE AND IRON-DEPENDENT OXYGENASE DOMAIN-CONTAINING PROTEIN 3"/>
    <property type="match status" value="1"/>
</dbReference>
<dbReference type="PROSITE" id="PS51471">
    <property type="entry name" value="FE2OG_OXY"/>
    <property type="match status" value="1"/>
</dbReference>
<dbReference type="GO" id="GO:0016705">
    <property type="term" value="F:oxidoreductase activity, acting on paired donors, with incorporation or reduction of molecular oxygen"/>
    <property type="evidence" value="ECO:0007669"/>
    <property type="project" value="InterPro"/>
</dbReference>
<dbReference type="Gene3D" id="2.60.120.620">
    <property type="entry name" value="q2cbj1_9rhob like domain"/>
    <property type="match status" value="1"/>
</dbReference>
<dbReference type="AlphaFoldDB" id="A0A7R9QRZ5"/>
<keyword evidence="4" id="KW-0560">Oxidoreductase</keyword>
<comment type="cofactor">
    <cofactor evidence="1">
        <name>L-ascorbate</name>
        <dbReference type="ChEBI" id="CHEBI:38290"/>
    </cofactor>
</comment>
<evidence type="ECO:0000256" key="4">
    <source>
        <dbReference type="ARBA" id="ARBA00023002"/>
    </source>
</evidence>
<feature type="domain" description="Fe2OG dioxygenase" evidence="7">
    <location>
        <begin position="164"/>
        <end position="267"/>
    </location>
</feature>
<evidence type="ECO:0000313" key="9">
    <source>
        <dbReference type="Proteomes" id="UP000728032"/>
    </source>
</evidence>
<protein>
    <recommendedName>
        <fullName evidence="7">Fe2OG dioxygenase domain-containing protein</fullName>
    </recommendedName>
</protein>
<evidence type="ECO:0000256" key="5">
    <source>
        <dbReference type="ARBA" id="ARBA00023004"/>
    </source>
</evidence>
<dbReference type="InterPro" id="IPR039210">
    <property type="entry name" value="OGFOD3"/>
</dbReference>
<evidence type="ECO:0000256" key="2">
    <source>
        <dbReference type="ARBA" id="ARBA00022723"/>
    </source>
</evidence>
<dbReference type="EMBL" id="OC923610">
    <property type="protein sequence ID" value="CAD7654959.1"/>
    <property type="molecule type" value="Genomic_DNA"/>
</dbReference>
<dbReference type="OrthoDB" id="6493262at2759"/>
<sequence>MSLKALSMAILAMVYYTTQSNATEELVMASVTQSITGRPIARQVMCSQDYNEDRVRFPSCAPQRCGRLVSDSVITESEAKHLLSVAKRGLSLGGSSGCGSILSLHTGVLSMATNFVNIYKLVERQQQKEELFTEKDFKVYRTVTNRIRKTIANHFGVPSAQLYLTDPTFFWRQTPKRAQTQYDRYYVRHVDKQQSKCYSFTSLLYLSTYGQDFSGGRVIFTDQMSNQTLEPKLGRVAAFTSGSENKHFVERVTSGTRYSAVMGFTCDRECAVKDPESVRPQTCAQPLCWLYKVGCPHLYLLTPQQILPNYD</sequence>
<evidence type="ECO:0000256" key="6">
    <source>
        <dbReference type="SAM" id="SignalP"/>
    </source>
</evidence>
<evidence type="ECO:0000259" key="7">
    <source>
        <dbReference type="PROSITE" id="PS51471"/>
    </source>
</evidence>
<proteinExistence type="predicted"/>
<dbReference type="Proteomes" id="UP000728032">
    <property type="component" value="Unassembled WGS sequence"/>
</dbReference>
<dbReference type="GO" id="GO:0005506">
    <property type="term" value="F:iron ion binding"/>
    <property type="evidence" value="ECO:0007669"/>
    <property type="project" value="InterPro"/>
</dbReference>
<keyword evidence="6" id="KW-0732">Signal</keyword>
<keyword evidence="2" id="KW-0479">Metal-binding</keyword>
<dbReference type="InterPro" id="IPR005123">
    <property type="entry name" value="Oxoglu/Fe-dep_dioxygenase_dom"/>
</dbReference>
<dbReference type="InterPro" id="IPR006620">
    <property type="entry name" value="Pro_4_hyd_alph"/>
</dbReference>
<evidence type="ECO:0000256" key="1">
    <source>
        <dbReference type="ARBA" id="ARBA00001961"/>
    </source>
</evidence>
<dbReference type="GO" id="GO:0016020">
    <property type="term" value="C:membrane"/>
    <property type="evidence" value="ECO:0007669"/>
    <property type="project" value="TreeGrafter"/>
</dbReference>
<feature type="chain" id="PRO_5035593341" description="Fe2OG dioxygenase domain-containing protein" evidence="6">
    <location>
        <begin position="23"/>
        <end position="311"/>
    </location>
</feature>
<gene>
    <name evidence="8" type="ORF">ONB1V03_LOCUS11604</name>
</gene>
<evidence type="ECO:0000256" key="3">
    <source>
        <dbReference type="ARBA" id="ARBA00022964"/>
    </source>
</evidence>
<keyword evidence="3" id="KW-0223">Dioxygenase</keyword>
<dbReference type="InterPro" id="IPR044862">
    <property type="entry name" value="Pro_4_hyd_alph_FE2OG_OXY"/>
</dbReference>
<keyword evidence="5" id="KW-0408">Iron</keyword>
<dbReference type="GO" id="GO:0051213">
    <property type="term" value="F:dioxygenase activity"/>
    <property type="evidence" value="ECO:0007669"/>
    <property type="project" value="UniProtKB-KW"/>
</dbReference>
<dbReference type="SMART" id="SM00702">
    <property type="entry name" value="P4Hc"/>
    <property type="match status" value="1"/>
</dbReference>
<reference evidence="8" key="1">
    <citation type="submission" date="2020-11" db="EMBL/GenBank/DDBJ databases">
        <authorList>
            <person name="Tran Van P."/>
        </authorList>
    </citation>
    <scope>NUCLEOTIDE SEQUENCE</scope>
</reference>
<dbReference type="PANTHER" id="PTHR14650">
    <property type="entry name" value="PROLYL HYDROXYLASE-RELATED"/>
    <property type="match status" value="1"/>
</dbReference>
<dbReference type="Pfam" id="PF13640">
    <property type="entry name" value="2OG-FeII_Oxy_3"/>
    <property type="match status" value="1"/>
</dbReference>
<evidence type="ECO:0000313" key="8">
    <source>
        <dbReference type="EMBL" id="CAD7654959.1"/>
    </source>
</evidence>
<accession>A0A7R9QRZ5</accession>
<feature type="signal peptide" evidence="6">
    <location>
        <begin position="1"/>
        <end position="22"/>
    </location>
</feature>
<organism evidence="8">
    <name type="scientific">Oppiella nova</name>
    <dbReference type="NCBI Taxonomy" id="334625"/>
    <lineage>
        <taxon>Eukaryota</taxon>
        <taxon>Metazoa</taxon>
        <taxon>Ecdysozoa</taxon>
        <taxon>Arthropoda</taxon>
        <taxon>Chelicerata</taxon>
        <taxon>Arachnida</taxon>
        <taxon>Acari</taxon>
        <taxon>Acariformes</taxon>
        <taxon>Sarcoptiformes</taxon>
        <taxon>Oribatida</taxon>
        <taxon>Brachypylina</taxon>
        <taxon>Oppioidea</taxon>
        <taxon>Oppiidae</taxon>
        <taxon>Oppiella</taxon>
    </lineage>
</organism>
<dbReference type="EMBL" id="CAJPVJ010008785">
    <property type="protein sequence ID" value="CAG2172146.1"/>
    <property type="molecule type" value="Genomic_DNA"/>
</dbReference>
<name>A0A7R9QRZ5_9ACAR</name>
<keyword evidence="9" id="KW-1185">Reference proteome</keyword>